<dbReference type="STRING" id="574650.SAMN04487966_106122"/>
<comment type="similarity">
    <text evidence="1">Belongs to the peptidase C40 family.</text>
</comment>
<feature type="compositionally biased region" description="Low complexity" evidence="5">
    <location>
        <begin position="211"/>
        <end position="242"/>
    </location>
</feature>
<evidence type="ECO:0000259" key="6">
    <source>
        <dbReference type="PROSITE" id="PS51935"/>
    </source>
</evidence>
<dbReference type="GO" id="GO:0008234">
    <property type="term" value="F:cysteine-type peptidase activity"/>
    <property type="evidence" value="ECO:0007669"/>
    <property type="project" value="UniProtKB-KW"/>
</dbReference>
<dbReference type="PANTHER" id="PTHR47053:SF1">
    <property type="entry name" value="MUREIN DD-ENDOPEPTIDASE MEPH-RELATED"/>
    <property type="match status" value="1"/>
</dbReference>
<dbReference type="PROSITE" id="PS51935">
    <property type="entry name" value="NLPC_P60"/>
    <property type="match status" value="1"/>
</dbReference>
<evidence type="ECO:0000313" key="8">
    <source>
        <dbReference type="Proteomes" id="UP000198881"/>
    </source>
</evidence>
<dbReference type="GO" id="GO:0006508">
    <property type="term" value="P:proteolysis"/>
    <property type="evidence" value="ECO:0007669"/>
    <property type="project" value="UniProtKB-KW"/>
</dbReference>
<reference evidence="7 8" key="1">
    <citation type="submission" date="2016-10" db="EMBL/GenBank/DDBJ databases">
        <authorList>
            <person name="de Groot N.N."/>
        </authorList>
    </citation>
    <scope>NUCLEOTIDE SEQUENCE [LARGE SCALE GENOMIC DNA]</scope>
    <source>
        <strain evidence="7 8">CGMCC 1.7054</strain>
    </source>
</reference>
<evidence type="ECO:0000256" key="3">
    <source>
        <dbReference type="ARBA" id="ARBA00022801"/>
    </source>
</evidence>
<name>A0A1I7MMU1_9MICC</name>
<feature type="compositionally biased region" description="Low complexity" evidence="5">
    <location>
        <begin position="122"/>
        <end position="157"/>
    </location>
</feature>
<feature type="region of interest" description="Disordered" evidence="5">
    <location>
        <begin position="122"/>
        <end position="242"/>
    </location>
</feature>
<sequence>MSKRTTAARHRATPVRSNPLETVSQAVASNAGTVGRQAAVVAAASGLVLSIGLPAQGSAPAVRETTSIPAAGLEIERTSFTAVNVTAAKDVKVKLDRPEVTSRPAPEPEPAPAPVVRETPVAAPAEQAPARTATQTQAAPVAPAQQAPAAQQRTQADAAERAQARAAERAQARAAERAQAERAQARAAERAQAERAQARAAERAQAERAQARAAEQQRQQRAQAQQTRAAAAPQQQAPAPRATGNMAGVVSAAYSGIGVPYVYGGKTRAGWDCSGFTSWAYRQAGISIPSSTSAIRGSGQFVRTSSPKPGDLVFQNGGGHVGIYVGNGMMIGAQNPSTGTFLHSVSRNPLMGYYTYVG</sequence>
<dbReference type="EMBL" id="FPCG01000006">
    <property type="protein sequence ID" value="SFV23244.1"/>
    <property type="molecule type" value="Genomic_DNA"/>
</dbReference>
<protein>
    <submittedName>
        <fullName evidence="7">Cell wall-associated hydrolase, NlpC family</fullName>
    </submittedName>
</protein>
<accession>A0A1I7MMU1</accession>
<evidence type="ECO:0000313" key="7">
    <source>
        <dbReference type="EMBL" id="SFV23244.1"/>
    </source>
</evidence>
<feature type="domain" description="NlpC/P60" evidence="6">
    <location>
        <begin position="243"/>
        <end position="358"/>
    </location>
</feature>
<evidence type="ECO:0000256" key="5">
    <source>
        <dbReference type="SAM" id="MobiDB-lite"/>
    </source>
</evidence>
<feature type="compositionally biased region" description="Basic and acidic residues" evidence="5">
    <location>
        <begin position="158"/>
        <end position="210"/>
    </location>
</feature>
<dbReference type="InterPro" id="IPR051202">
    <property type="entry name" value="Peptidase_C40"/>
</dbReference>
<dbReference type="InterPro" id="IPR038765">
    <property type="entry name" value="Papain-like_cys_pep_sf"/>
</dbReference>
<organism evidence="7 8">
    <name type="scientific">Micrococcus terreus</name>
    <dbReference type="NCBI Taxonomy" id="574650"/>
    <lineage>
        <taxon>Bacteria</taxon>
        <taxon>Bacillati</taxon>
        <taxon>Actinomycetota</taxon>
        <taxon>Actinomycetes</taxon>
        <taxon>Micrococcales</taxon>
        <taxon>Micrococcaceae</taxon>
        <taxon>Micrococcus</taxon>
    </lineage>
</organism>
<dbReference type="InterPro" id="IPR000064">
    <property type="entry name" value="NLP_P60_dom"/>
</dbReference>
<dbReference type="AlphaFoldDB" id="A0A1I7MMU1"/>
<keyword evidence="2" id="KW-0645">Protease</keyword>
<dbReference type="Gene3D" id="3.90.1720.10">
    <property type="entry name" value="endopeptidase domain like (from Nostoc punctiforme)"/>
    <property type="match status" value="1"/>
</dbReference>
<evidence type="ECO:0000256" key="2">
    <source>
        <dbReference type="ARBA" id="ARBA00022670"/>
    </source>
</evidence>
<feature type="region of interest" description="Disordered" evidence="5">
    <location>
        <begin position="96"/>
        <end position="115"/>
    </location>
</feature>
<gene>
    <name evidence="7" type="ORF">SAMN04487966_106122</name>
</gene>
<keyword evidence="3 7" id="KW-0378">Hydrolase</keyword>
<dbReference type="PANTHER" id="PTHR47053">
    <property type="entry name" value="MUREIN DD-ENDOPEPTIDASE MEPH-RELATED"/>
    <property type="match status" value="1"/>
</dbReference>
<proteinExistence type="inferred from homology"/>
<evidence type="ECO:0000256" key="4">
    <source>
        <dbReference type="ARBA" id="ARBA00022807"/>
    </source>
</evidence>
<dbReference type="RefSeq" id="WP_245760689.1">
    <property type="nucleotide sequence ID" value="NZ_FPCG01000006.1"/>
</dbReference>
<keyword evidence="4" id="KW-0788">Thiol protease</keyword>
<keyword evidence="8" id="KW-1185">Reference proteome</keyword>
<dbReference type="SUPFAM" id="SSF54001">
    <property type="entry name" value="Cysteine proteinases"/>
    <property type="match status" value="1"/>
</dbReference>
<dbReference type="Proteomes" id="UP000198881">
    <property type="component" value="Unassembled WGS sequence"/>
</dbReference>
<evidence type="ECO:0000256" key="1">
    <source>
        <dbReference type="ARBA" id="ARBA00007074"/>
    </source>
</evidence>
<dbReference type="Pfam" id="PF00877">
    <property type="entry name" value="NLPC_P60"/>
    <property type="match status" value="1"/>
</dbReference>